<dbReference type="Gene3D" id="3.40.710.10">
    <property type="entry name" value="DD-peptidase/beta-lactamase superfamily"/>
    <property type="match status" value="1"/>
</dbReference>
<dbReference type="EMBL" id="MU854140">
    <property type="protein sequence ID" value="KAK3933550.1"/>
    <property type="molecule type" value="Genomic_DNA"/>
</dbReference>
<evidence type="ECO:0000313" key="4">
    <source>
        <dbReference type="Proteomes" id="UP001303473"/>
    </source>
</evidence>
<dbReference type="InterPro" id="IPR001466">
    <property type="entry name" value="Beta-lactam-related"/>
</dbReference>
<dbReference type="InterPro" id="IPR012338">
    <property type="entry name" value="Beta-lactam/transpept-like"/>
</dbReference>
<dbReference type="InterPro" id="IPR050491">
    <property type="entry name" value="AmpC-like"/>
</dbReference>
<dbReference type="Proteomes" id="UP001303473">
    <property type="component" value="Unassembled WGS sequence"/>
</dbReference>
<dbReference type="AlphaFoldDB" id="A0AAN6MU98"/>
<feature type="domain" description="Beta-lactamase-related" evidence="2">
    <location>
        <begin position="14"/>
        <end position="268"/>
    </location>
</feature>
<keyword evidence="4" id="KW-1185">Reference proteome</keyword>
<comment type="caution">
    <text evidence="3">The sequence shown here is derived from an EMBL/GenBank/DDBJ whole genome shotgun (WGS) entry which is preliminary data.</text>
</comment>
<gene>
    <name evidence="3" type="ORF">QBC46DRAFT_433068</name>
</gene>
<dbReference type="SUPFAM" id="SSF56601">
    <property type="entry name" value="beta-lactamase/transpeptidase-like"/>
    <property type="match status" value="1"/>
</dbReference>
<evidence type="ECO:0000259" key="2">
    <source>
        <dbReference type="Pfam" id="PF00144"/>
    </source>
</evidence>
<protein>
    <submittedName>
        <fullName evidence="3">Beta-lactamase/transpeptidase-like protein</fullName>
    </submittedName>
</protein>
<evidence type="ECO:0000256" key="1">
    <source>
        <dbReference type="ARBA" id="ARBA00038215"/>
    </source>
</evidence>
<dbReference type="PANTHER" id="PTHR46825:SF14">
    <property type="entry name" value="BETA-LACTAMASE-RELATED DOMAIN-CONTAINING PROTEIN"/>
    <property type="match status" value="1"/>
</dbReference>
<comment type="similarity">
    <text evidence="1">Belongs to the peptidase S12 family.</text>
</comment>
<accession>A0AAN6MU98</accession>
<proteinExistence type="inferred from homology"/>
<organism evidence="3 4">
    <name type="scientific">Diplogelasinospora grovesii</name>
    <dbReference type="NCBI Taxonomy" id="303347"/>
    <lineage>
        <taxon>Eukaryota</taxon>
        <taxon>Fungi</taxon>
        <taxon>Dikarya</taxon>
        <taxon>Ascomycota</taxon>
        <taxon>Pezizomycotina</taxon>
        <taxon>Sordariomycetes</taxon>
        <taxon>Sordariomycetidae</taxon>
        <taxon>Sordariales</taxon>
        <taxon>Diplogelasinosporaceae</taxon>
        <taxon>Diplogelasinospora</taxon>
    </lineage>
</organism>
<dbReference type="Pfam" id="PF00144">
    <property type="entry name" value="Beta-lactamase"/>
    <property type="match status" value="1"/>
</dbReference>
<reference evidence="4" key="1">
    <citation type="journal article" date="2023" name="Mol. Phylogenet. Evol.">
        <title>Genome-scale phylogeny and comparative genomics of the fungal order Sordariales.</title>
        <authorList>
            <person name="Hensen N."/>
            <person name="Bonometti L."/>
            <person name="Westerberg I."/>
            <person name="Brannstrom I.O."/>
            <person name="Guillou S."/>
            <person name="Cros-Aarteil S."/>
            <person name="Calhoun S."/>
            <person name="Haridas S."/>
            <person name="Kuo A."/>
            <person name="Mondo S."/>
            <person name="Pangilinan J."/>
            <person name="Riley R."/>
            <person name="LaButti K."/>
            <person name="Andreopoulos B."/>
            <person name="Lipzen A."/>
            <person name="Chen C."/>
            <person name="Yan M."/>
            <person name="Daum C."/>
            <person name="Ng V."/>
            <person name="Clum A."/>
            <person name="Steindorff A."/>
            <person name="Ohm R.A."/>
            <person name="Martin F."/>
            <person name="Silar P."/>
            <person name="Natvig D.O."/>
            <person name="Lalanne C."/>
            <person name="Gautier V."/>
            <person name="Ament-Velasquez S.L."/>
            <person name="Kruys A."/>
            <person name="Hutchinson M.I."/>
            <person name="Powell A.J."/>
            <person name="Barry K."/>
            <person name="Miller A.N."/>
            <person name="Grigoriev I.V."/>
            <person name="Debuchy R."/>
            <person name="Gladieux P."/>
            <person name="Hiltunen Thoren M."/>
            <person name="Johannesson H."/>
        </authorList>
    </citation>
    <scope>NUCLEOTIDE SEQUENCE [LARGE SCALE GENOMIC DNA]</scope>
    <source>
        <strain evidence="4">CBS 340.73</strain>
    </source>
</reference>
<evidence type="ECO:0000313" key="3">
    <source>
        <dbReference type="EMBL" id="KAK3933550.1"/>
    </source>
</evidence>
<sequence length="382" mass="42161">MDPKELLSNCRAIFEESIKKFGNGGASLGILKDGKSDYLELGTETTMPNENTVHLTSSMTKSILAVAIGMLVSSGKIRLDTPVKDIIQLRATCNHRSGAPLRVVDLLDHRSEFFSEPDFRNTRNYSNLGYALLAMIIEEKAGMSWTEFLHTKVFDPLGMTRSTADMSCRKPEGNIADSYCAQINGQELRDLLGDDEDSAAVHERFLCRVKASNLVAVAQPLQLSKCSDTATYIGAAAGIRSTVSDLLKFYQACIELFNERPDRELTEFEAGAIVVLDHIREMAQDRTCAYAGGWNPVSLPWDQKQRAPGADGENYGRLRAVADLNTSGRSSMGMLTNWVDSWHGSTAVTWLELLRLSSSSPRCAWLWWLCAVQGASMSTVRT</sequence>
<dbReference type="PANTHER" id="PTHR46825">
    <property type="entry name" value="D-ALANYL-D-ALANINE-CARBOXYPEPTIDASE/ENDOPEPTIDASE AMPH"/>
    <property type="match status" value="1"/>
</dbReference>
<name>A0AAN6MU98_9PEZI</name>